<evidence type="ECO:0000313" key="2">
    <source>
        <dbReference type="EMBL" id="TFF36196.1"/>
    </source>
</evidence>
<feature type="signal peptide" evidence="1">
    <location>
        <begin position="1"/>
        <end position="19"/>
    </location>
</feature>
<evidence type="ECO:0000256" key="1">
    <source>
        <dbReference type="SAM" id="SignalP"/>
    </source>
</evidence>
<keyword evidence="3" id="KW-1185">Reference proteome</keyword>
<proteinExistence type="predicted"/>
<keyword evidence="1" id="KW-0732">Signal</keyword>
<sequence length="277" mass="31383">MKKLLFILGSCFVILNAKAQDFIRLGATHDFASNKVLNIFSFAFNRTEAEEADVAKYLSFNIHSNIFILPTSEVNIGDGVTSSENNVLVQFKIGKLYLPTVQRSSTNPLRTYVWRQSIEFNPSYNSDKEFNERLYFGQLRYGANYVSQVFSGAVPGSYITSVHSIALGPFGNFGSRNSKTYDASKFYSTTGAFFEYTFRDLNQHQEENWVAAISGNYYYIISDIDAITNDNFGGIIKTSLDRRIYKKFSIGLQYKYGNDNPNYAYVHTLGLSAKISY</sequence>
<dbReference type="Proteomes" id="UP000297540">
    <property type="component" value="Unassembled WGS sequence"/>
</dbReference>
<dbReference type="AlphaFoldDB" id="A0A4Y8SCX9"/>
<feature type="chain" id="PRO_5021351545" description="DUF481 domain-containing protein" evidence="1">
    <location>
        <begin position="20"/>
        <end position="277"/>
    </location>
</feature>
<evidence type="ECO:0000313" key="3">
    <source>
        <dbReference type="Proteomes" id="UP000297540"/>
    </source>
</evidence>
<dbReference type="EMBL" id="SOZE01000017">
    <property type="protein sequence ID" value="TFF36196.1"/>
    <property type="molecule type" value="Genomic_DNA"/>
</dbReference>
<gene>
    <name evidence="2" type="ORF">E2R66_16785</name>
</gene>
<reference evidence="2 3" key="1">
    <citation type="journal article" date="2017" name="Int. J. Syst. Evol. Microbiol.">
        <title>Mucilaginibacterpsychrotolerans sp. nov., isolated from peatlands.</title>
        <authorList>
            <person name="Deng Y."/>
            <person name="Shen L."/>
            <person name="Xu B."/>
            <person name="Liu Y."/>
            <person name="Gu Z."/>
            <person name="Liu H."/>
            <person name="Zhou Y."/>
        </authorList>
    </citation>
    <scope>NUCLEOTIDE SEQUENCE [LARGE SCALE GENOMIC DNA]</scope>
    <source>
        <strain evidence="2 3">NH7-4</strain>
    </source>
</reference>
<protein>
    <recommendedName>
        <fullName evidence="4">DUF481 domain-containing protein</fullName>
    </recommendedName>
</protein>
<organism evidence="2 3">
    <name type="scientific">Mucilaginibacter psychrotolerans</name>
    <dbReference type="NCBI Taxonomy" id="1524096"/>
    <lineage>
        <taxon>Bacteria</taxon>
        <taxon>Pseudomonadati</taxon>
        <taxon>Bacteroidota</taxon>
        <taxon>Sphingobacteriia</taxon>
        <taxon>Sphingobacteriales</taxon>
        <taxon>Sphingobacteriaceae</taxon>
        <taxon>Mucilaginibacter</taxon>
    </lineage>
</organism>
<dbReference type="OrthoDB" id="1419006at2"/>
<comment type="caution">
    <text evidence="2">The sequence shown here is derived from an EMBL/GenBank/DDBJ whole genome shotgun (WGS) entry which is preliminary data.</text>
</comment>
<evidence type="ECO:0008006" key="4">
    <source>
        <dbReference type="Google" id="ProtNLM"/>
    </source>
</evidence>
<dbReference type="RefSeq" id="WP_133232600.1">
    <property type="nucleotide sequence ID" value="NZ_SOZE01000017.1"/>
</dbReference>
<accession>A0A4Y8SCX9</accession>
<name>A0A4Y8SCX9_9SPHI</name>